<dbReference type="OrthoDB" id="508119at2759"/>
<keyword evidence="4 9" id="KW-0812">Transmembrane</keyword>
<feature type="transmembrane region" description="Helical" evidence="9">
    <location>
        <begin position="392"/>
        <end position="418"/>
    </location>
</feature>
<feature type="transmembrane region" description="Helical" evidence="9">
    <location>
        <begin position="169"/>
        <end position="189"/>
    </location>
</feature>
<evidence type="ECO:0000256" key="8">
    <source>
        <dbReference type="RuleBase" id="RU003346"/>
    </source>
</evidence>
<feature type="transmembrane region" description="Helical" evidence="9">
    <location>
        <begin position="430"/>
        <end position="450"/>
    </location>
</feature>
<sequence length="545" mass="59069">MARRIARLLRAIVRNDAMRDDPEPIYNGRVLALVCAACFGGMLFGWDTGAIGGILHMPETQARFGFLNASAKHKADQEQNIVSTLQAGCFLACLITGWAADRFGRRRALVVAGALTVVGVVFQAASAARGTLAVMYVGRFVAGLGCGAASALTPIYVSECAPRAIRGGLTAFYQLFNVFGIMVAFWVNYGCLLHVPAPAKFIVPLSLQALPAVLLIFGMLLSPESPRWLAKEDNWETATATLSRLRDLPPTDPYVQAEIQEMADQLEVERRLTGGSSPKALFREMFFIPGNRKRALISIVLMICQQLTGNYYAPQLFANLGMDATDSSLFATGIYGVVKVVSCTIFLLFIADSIGRRRSLIATAGSQGVVLFIIGIYGRVQPPVKGEPVTAFGYVAITCIYLWAASFQFGWGPACWILVSEIPTARLRALNVSVAAATQWLFNFVAARTVLTMQSTMGRAGYGMYFMFGSFCFLMGLFVYLCVPETKGLSLEKMDELFGVTDALQGKLDAADSEAGGYHPPTINTVREVHAVEKDGDRKSQTAAV</sequence>
<dbReference type="GeneID" id="30018364"/>
<dbReference type="SUPFAM" id="SSF103473">
    <property type="entry name" value="MFS general substrate transporter"/>
    <property type="match status" value="1"/>
</dbReference>
<feature type="domain" description="Major facilitator superfamily (MFS) profile" evidence="10">
    <location>
        <begin position="33"/>
        <end position="487"/>
    </location>
</feature>
<feature type="transmembrane region" description="Helical" evidence="9">
    <location>
        <begin position="28"/>
        <end position="46"/>
    </location>
</feature>
<keyword evidence="3 8" id="KW-0813">Transport</keyword>
<evidence type="ECO:0000259" key="10">
    <source>
        <dbReference type="PROSITE" id="PS50850"/>
    </source>
</evidence>
<comment type="similarity">
    <text evidence="2 8">Belongs to the major facilitator superfamily. Sugar transporter (TC 2.A.1.1) family.</text>
</comment>
<feature type="transmembrane region" description="Helical" evidence="9">
    <location>
        <begin position="462"/>
        <end position="483"/>
    </location>
</feature>
<dbReference type="Proteomes" id="UP000076744">
    <property type="component" value="Unassembled WGS sequence"/>
</dbReference>
<dbReference type="PRINTS" id="PR00171">
    <property type="entry name" value="SUGRTRNSPORT"/>
</dbReference>
<feature type="transmembrane region" description="Helical" evidence="9">
    <location>
        <begin position="333"/>
        <end position="351"/>
    </location>
</feature>
<evidence type="ECO:0000256" key="1">
    <source>
        <dbReference type="ARBA" id="ARBA00004141"/>
    </source>
</evidence>
<feature type="transmembrane region" description="Helical" evidence="9">
    <location>
        <begin position="360"/>
        <end position="380"/>
    </location>
</feature>
<keyword evidence="7" id="KW-0325">Glycoprotein</keyword>
<dbReference type="InterPro" id="IPR020846">
    <property type="entry name" value="MFS_dom"/>
</dbReference>
<keyword evidence="6 9" id="KW-0472">Membrane</keyword>
<dbReference type="RefSeq" id="XP_018707402.1">
    <property type="nucleotide sequence ID" value="XM_018845679.1"/>
</dbReference>
<feature type="transmembrane region" description="Helical" evidence="9">
    <location>
        <begin position="81"/>
        <end position="101"/>
    </location>
</feature>
<feature type="transmembrane region" description="Helical" evidence="9">
    <location>
        <begin position="201"/>
        <end position="221"/>
    </location>
</feature>
<organism evidence="11 12">
    <name type="scientific">Cordyceps fumosorosea (strain ARSEF 2679)</name>
    <name type="common">Isaria fumosorosea</name>
    <dbReference type="NCBI Taxonomy" id="1081104"/>
    <lineage>
        <taxon>Eukaryota</taxon>
        <taxon>Fungi</taxon>
        <taxon>Dikarya</taxon>
        <taxon>Ascomycota</taxon>
        <taxon>Pezizomycotina</taxon>
        <taxon>Sordariomycetes</taxon>
        <taxon>Hypocreomycetidae</taxon>
        <taxon>Hypocreales</taxon>
        <taxon>Cordycipitaceae</taxon>
        <taxon>Cordyceps</taxon>
    </lineage>
</organism>
<feature type="transmembrane region" description="Helical" evidence="9">
    <location>
        <begin position="295"/>
        <end position="313"/>
    </location>
</feature>
<dbReference type="PROSITE" id="PS50850">
    <property type="entry name" value="MFS"/>
    <property type="match status" value="1"/>
</dbReference>
<protein>
    <submittedName>
        <fullName evidence="11">General substrate transporter</fullName>
    </submittedName>
</protein>
<keyword evidence="5 9" id="KW-1133">Transmembrane helix</keyword>
<dbReference type="PANTHER" id="PTHR48022">
    <property type="entry name" value="PLASTIDIC GLUCOSE TRANSPORTER 4"/>
    <property type="match status" value="1"/>
</dbReference>
<accession>A0A168CLD9</accession>
<feature type="transmembrane region" description="Helical" evidence="9">
    <location>
        <begin position="108"/>
        <end position="128"/>
    </location>
</feature>
<name>A0A168CLD9_CORFA</name>
<proteinExistence type="inferred from homology"/>
<dbReference type="InterPro" id="IPR005828">
    <property type="entry name" value="MFS_sugar_transport-like"/>
</dbReference>
<dbReference type="InterPro" id="IPR003663">
    <property type="entry name" value="Sugar/inositol_transpt"/>
</dbReference>
<dbReference type="FunFam" id="1.20.1250.20:FF:000026">
    <property type="entry name" value="MFS quinate transporter QutD"/>
    <property type="match status" value="1"/>
</dbReference>
<comment type="subcellular location">
    <subcellularLocation>
        <location evidence="1">Membrane</location>
        <topology evidence="1">Multi-pass membrane protein</topology>
    </subcellularLocation>
</comment>
<dbReference type="NCBIfam" id="TIGR00879">
    <property type="entry name" value="SP"/>
    <property type="match status" value="1"/>
</dbReference>
<dbReference type="PROSITE" id="PS00216">
    <property type="entry name" value="SUGAR_TRANSPORT_1"/>
    <property type="match status" value="2"/>
</dbReference>
<dbReference type="GO" id="GO:0016020">
    <property type="term" value="C:membrane"/>
    <property type="evidence" value="ECO:0007669"/>
    <property type="project" value="UniProtKB-SubCell"/>
</dbReference>
<evidence type="ECO:0000313" key="12">
    <source>
        <dbReference type="Proteomes" id="UP000076744"/>
    </source>
</evidence>
<evidence type="ECO:0000256" key="4">
    <source>
        <dbReference type="ARBA" id="ARBA00022692"/>
    </source>
</evidence>
<feature type="transmembrane region" description="Helical" evidence="9">
    <location>
        <begin position="134"/>
        <end position="157"/>
    </location>
</feature>
<dbReference type="PANTHER" id="PTHR48022:SF21">
    <property type="entry name" value="QUINATE TRANSPORTER, PUTATIVE (AFU_ORTHOLOGUE AFUA_6G06960)-RELATED"/>
    <property type="match status" value="1"/>
</dbReference>
<dbReference type="AlphaFoldDB" id="A0A168CLD9"/>
<gene>
    <name evidence="11" type="ORF">ISF_02072</name>
</gene>
<dbReference type="InterPro" id="IPR005829">
    <property type="entry name" value="Sugar_transporter_CS"/>
</dbReference>
<keyword evidence="12" id="KW-1185">Reference proteome</keyword>
<evidence type="ECO:0000256" key="7">
    <source>
        <dbReference type="ARBA" id="ARBA00023180"/>
    </source>
</evidence>
<evidence type="ECO:0000256" key="3">
    <source>
        <dbReference type="ARBA" id="ARBA00022448"/>
    </source>
</evidence>
<dbReference type="InterPro" id="IPR050360">
    <property type="entry name" value="MFS_Sugar_Transporters"/>
</dbReference>
<dbReference type="GO" id="GO:0005351">
    <property type="term" value="F:carbohydrate:proton symporter activity"/>
    <property type="evidence" value="ECO:0007669"/>
    <property type="project" value="TreeGrafter"/>
</dbReference>
<evidence type="ECO:0000313" key="11">
    <source>
        <dbReference type="EMBL" id="OAA71521.1"/>
    </source>
</evidence>
<evidence type="ECO:0000256" key="6">
    <source>
        <dbReference type="ARBA" id="ARBA00023136"/>
    </source>
</evidence>
<evidence type="ECO:0000256" key="2">
    <source>
        <dbReference type="ARBA" id="ARBA00010992"/>
    </source>
</evidence>
<dbReference type="InterPro" id="IPR036259">
    <property type="entry name" value="MFS_trans_sf"/>
</dbReference>
<dbReference type="EMBL" id="AZHB01000003">
    <property type="protein sequence ID" value="OAA71521.1"/>
    <property type="molecule type" value="Genomic_DNA"/>
</dbReference>
<reference evidence="11 12" key="1">
    <citation type="journal article" date="2016" name="Genome Biol. Evol.">
        <title>Divergent and convergent evolution of fungal pathogenicity.</title>
        <authorList>
            <person name="Shang Y."/>
            <person name="Xiao G."/>
            <person name="Zheng P."/>
            <person name="Cen K."/>
            <person name="Zhan S."/>
            <person name="Wang C."/>
        </authorList>
    </citation>
    <scope>NUCLEOTIDE SEQUENCE [LARGE SCALE GENOMIC DNA]</scope>
    <source>
        <strain evidence="11 12">ARSEF 2679</strain>
    </source>
</reference>
<dbReference type="PROSITE" id="PS00217">
    <property type="entry name" value="SUGAR_TRANSPORT_2"/>
    <property type="match status" value="1"/>
</dbReference>
<evidence type="ECO:0000256" key="5">
    <source>
        <dbReference type="ARBA" id="ARBA00022989"/>
    </source>
</evidence>
<comment type="caution">
    <text evidence="11">The sequence shown here is derived from an EMBL/GenBank/DDBJ whole genome shotgun (WGS) entry which is preliminary data.</text>
</comment>
<dbReference type="Pfam" id="PF00083">
    <property type="entry name" value="Sugar_tr"/>
    <property type="match status" value="1"/>
</dbReference>
<evidence type="ECO:0000256" key="9">
    <source>
        <dbReference type="SAM" id="Phobius"/>
    </source>
</evidence>
<dbReference type="Gene3D" id="1.20.1250.20">
    <property type="entry name" value="MFS general substrate transporter like domains"/>
    <property type="match status" value="1"/>
</dbReference>